<dbReference type="GeneID" id="6295404"/>
<dbReference type="KEGG" id="vg:6295404"/>
<feature type="compositionally biased region" description="Acidic residues" evidence="1">
    <location>
        <begin position="283"/>
        <end position="306"/>
    </location>
</feature>
<evidence type="ECO:0000313" key="2">
    <source>
        <dbReference type="EMBL" id="ACD03510.1"/>
    </source>
</evidence>
<dbReference type="RefSeq" id="YP_001883379.1">
    <property type="nucleotide sequence ID" value="NC_010671.1"/>
</dbReference>
<proteinExistence type="predicted"/>
<evidence type="ECO:0000313" key="3">
    <source>
        <dbReference type="Proteomes" id="UP000011274"/>
    </source>
</evidence>
<feature type="compositionally biased region" description="Low complexity" evidence="1">
    <location>
        <begin position="307"/>
        <end position="317"/>
    </location>
</feature>
<organism evidence="2 3">
    <name type="scientific">Musca hytrovirus</name>
    <name type="common">isolate Musca domestica/United States/Boucias/-</name>
    <name type="synonym">MHV</name>
    <dbReference type="NCBI Taxonomy" id="523909"/>
    <lineage>
        <taxon>Viruses</taxon>
        <taxon>Viruses incertae sedis</taxon>
        <taxon>Naldaviricetes</taxon>
        <taxon>Lefavirales</taxon>
        <taxon>Hytrosaviridae</taxon>
        <taxon>Muscavirus</taxon>
        <taxon>Muscavirus musdomesticae</taxon>
    </lineage>
</organism>
<feature type="region of interest" description="Disordered" evidence="1">
    <location>
        <begin position="283"/>
        <end position="317"/>
    </location>
</feature>
<accession>B2YG28</accession>
<organismHost>
    <name type="scientific">Musca domestica</name>
    <name type="common">House fly</name>
    <dbReference type="NCBI Taxonomy" id="7370"/>
</organismHost>
<sequence length="317" mass="35921">MLESTYIKVVFTDNNSQLSWRINVLSMPVISAVLTAAFDRTTVANCDYLQCDQASMFPDNFRCINRKCCSNSFELFEFTHRTCPDGLPTPPPSEHSSPCDVVPGSSTSSPPTPRKRRMCTPTMTRALKADNFRRDISAAILQNSRRLGQLSPGGVENRYIYAVDDSEITANSNAKLSGPTTLVTTQLQDMGDYDGGYMRIFSRSARRNYLNSLNYRNVMNLGNHWVLQFSVAKYFQHNYDNIFHLPGQIQLQYIRPLVDYRTANDEQAYDKLKSIEKLLSDEVLSESDTSTDGEDDDDDDDDEDNDYNIITDNISNL</sequence>
<protein>
    <submittedName>
        <fullName evidence="2">Uncharacterized protein</fullName>
    </submittedName>
</protein>
<evidence type="ECO:0000256" key="1">
    <source>
        <dbReference type="SAM" id="MobiDB-lite"/>
    </source>
</evidence>
<feature type="region of interest" description="Disordered" evidence="1">
    <location>
        <begin position="87"/>
        <end position="118"/>
    </location>
</feature>
<keyword evidence="3" id="KW-1185">Reference proteome</keyword>
<name>B2YG28_MHVB</name>
<dbReference type="EMBL" id="EU522111">
    <property type="protein sequence ID" value="ACD03510.1"/>
    <property type="molecule type" value="Genomic_DNA"/>
</dbReference>
<reference evidence="2 3" key="1">
    <citation type="journal article" date="2008" name="Virology">
        <title>Sequence analysis of a non-classified, non-occluded DNA virus that causes salivary gland hypertrophy of Musca domestica, MdSGHV.</title>
        <authorList>
            <person name="Garcia-Maruniak A."/>
            <person name="Maruniak J.E."/>
            <person name="Farmerie W."/>
            <person name="Boucias D.G."/>
        </authorList>
    </citation>
    <scope>NUCLEOTIDE SEQUENCE [LARGE SCALE GENOMIC DNA]</scope>
    <source>
        <strain evidence="3">Isolate Musca domestica/United States/Boucias/-</strain>
    </source>
</reference>
<dbReference type="Proteomes" id="UP000011274">
    <property type="component" value="Segment"/>
</dbReference>
<gene>
    <name evidence="2" type="ORF">MdSGHV051</name>
</gene>